<sequence length="261" mass="29499">MLPILIIFCLLVGIVAAVAVMKTLKQRRRAKLRSIPAPDSWLKILHKTLPMVDKLSIAEKKRIAGYMKVFLAEKHFEGCGGLEVTEEMKVTVAAQACMLLLGREDKVYPRLKTILLYPHTYTDGEQARLGESWNSGVVVLSWNSVVGGARNFADGHNVTFHEFAHQLDQESGAADGAPILGDRSAYSTWAHVFGDEYKHLVDTTNHGRKSTMDQYGATNPAEFFAVATETFFEKPRQMKEKHPELYEELQQYYKLDPLQWI</sequence>
<evidence type="ECO:0008006" key="3">
    <source>
        <dbReference type="Google" id="ProtNLM"/>
    </source>
</evidence>
<dbReference type="FunFam" id="3.40.390.10:FF:000012">
    <property type="entry name" value="Protein MtfA"/>
    <property type="match status" value="1"/>
</dbReference>
<dbReference type="PANTHER" id="PTHR30164">
    <property type="entry name" value="MTFA PEPTIDASE"/>
    <property type="match status" value="1"/>
</dbReference>
<gene>
    <name evidence="1" type="ORF">PDESU_00765</name>
</gene>
<dbReference type="Gene3D" id="1.10.472.150">
    <property type="entry name" value="Glucose-regulated metallo-peptidase M90, N-terminal domain"/>
    <property type="match status" value="1"/>
</dbReference>
<dbReference type="CDD" id="cd20169">
    <property type="entry name" value="Peptidase_M90_mtfA"/>
    <property type="match status" value="1"/>
</dbReference>
<dbReference type="Proteomes" id="UP000366872">
    <property type="component" value="Unassembled WGS sequence"/>
</dbReference>
<dbReference type="EMBL" id="CAAHFG010000001">
    <property type="protein sequence ID" value="VGO12214.1"/>
    <property type="molecule type" value="Genomic_DNA"/>
</dbReference>
<dbReference type="RefSeq" id="WP_136077905.1">
    <property type="nucleotide sequence ID" value="NZ_CAAHFG010000001.1"/>
</dbReference>
<dbReference type="Gene3D" id="3.40.390.10">
    <property type="entry name" value="Collagenase (Catalytic Domain)"/>
    <property type="match status" value="1"/>
</dbReference>
<dbReference type="SUPFAM" id="SSF55486">
    <property type="entry name" value="Metalloproteases ('zincins'), catalytic domain"/>
    <property type="match status" value="1"/>
</dbReference>
<protein>
    <recommendedName>
        <fullName evidence="3">Protein MtfA</fullName>
    </recommendedName>
</protein>
<dbReference type="InterPro" id="IPR042252">
    <property type="entry name" value="MtfA_N"/>
</dbReference>
<evidence type="ECO:0000313" key="2">
    <source>
        <dbReference type="Proteomes" id="UP000366872"/>
    </source>
</evidence>
<dbReference type="GO" id="GO:0004177">
    <property type="term" value="F:aminopeptidase activity"/>
    <property type="evidence" value="ECO:0007669"/>
    <property type="project" value="TreeGrafter"/>
</dbReference>
<keyword evidence="2" id="KW-1185">Reference proteome</keyword>
<dbReference type="PANTHER" id="PTHR30164:SF2">
    <property type="entry name" value="PROTEIN MTFA"/>
    <property type="match status" value="1"/>
</dbReference>
<dbReference type="InterPro" id="IPR024079">
    <property type="entry name" value="MetalloPept_cat_dom_sf"/>
</dbReference>
<dbReference type="GO" id="GO:0008237">
    <property type="term" value="F:metallopeptidase activity"/>
    <property type="evidence" value="ECO:0007669"/>
    <property type="project" value="InterPro"/>
</dbReference>
<dbReference type="GO" id="GO:0005829">
    <property type="term" value="C:cytosol"/>
    <property type="evidence" value="ECO:0007669"/>
    <property type="project" value="TreeGrafter"/>
</dbReference>
<accession>A0A6C2TXG4</accession>
<dbReference type="AlphaFoldDB" id="A0A6C2TXG4"/>
<name>A0A6C2TXG4_PONDE</name>
<proteinExistence type="predicted"/>
<evidence type="ECO:0000313" key="1">
    <source>
        <dbReference type="EMBL" id="VGO12214.1"/>
    </source>
</evidence>
<organism evidence="1 2">
    <name type="scientific">Pontiella desulfatans</name>
    <dbReference type="NCBI Taxonomy" id="2750659"/>
    <lineage>
        <taxon>Bacteria</taxon>
        <taxon>Pseudomonadati</taxon>
        <taxon>Kiritimatiellota</taxon>
        <taxon>Kiritimatiellia</taxon>
        <taxon>Kiritimatiellales</taxon>
        <taxon>Pontiellaceae</taxon>
        <taxon>Pontiella</taxon>
    </lineage>
</organism>
<reference evidence="1 2" key="1">
    <citation type="submission" date="2019-04" db="EMBL/GenBank/DDBJ databases">
        <authorList>
            <person name="Van Vliet M D."/>
        </authorList>
    </citation>
    <scope>NUCLEOTIDE SEQUENCE [LARGE SCALE GENOMIC DNA]</scope>
    <source>
        <strain evidence="1 2">F1</strain>
    </source>
</reference>
<dbReference type="Pfam" id="PF06167">
    <property type="entry name" value="Peptidase_M90"/>
    <property type="match status" value="1"/>
</dbReference>
<dbReference type="InterPro" id="IPR010384">
    <property type="entry name" value="MtfA_fam"/>
</dbReference>